<dbReference type="Proteomes" id="UP000318878">
    <property type="component" value="Unassembled WGS sequence"/>
</dbReference>
<protein>
    <submittedName>
        <fullName evidence="1">Glutaredoxin</fullName>
    </submittedName>
</protein>
<evidence type="ECO:0000313" key="2">
    <source>
        <dbReference type="Proteomes" id="UP000318878"/>
    </source>
</evidence>
<organism evidence="1 2">
    <name type="scientific">Blastopirellula retiformator</name>
    <dbReference type="NCBI Taxonomy" id="2527970"/>
    <lineage>
        <taxon>Bacteria</taxon>
        <taxon>Pseudomonadati</taxon>
        <taxon>Planctomycetota</taxon>
        <taxon>Planctomycetia</taxon>
        <taxon>Pirellulales</taxon>
        <taxon>Pirellulaceae</taxon>
        <taxon>Blastopirellula</taxon>
    </lineage>
</organism>
<dbReference type="Pfam" id="PF05768">
    <property type="entry name" value="Glrx-like"/>
    <property type="match status" value="1"/>
</dbReference>
<dbReference type="AlphaFoldDB" id="A0A5C5V0Z4"/>
<sequence>MTAYHTRLFTRPGCHLCEDAEQILLRHGIVAEPVNIDEDPQLKEKYGCCIPVVEINGKVRFRGKVNEVLLRRLLASVEA</sequence>
<proteinExistence type="predicted"/>
<dbReference type="RefSeq" id="WP_146434008.1">
    <property type="nucleotide sequence ID" value="NZ_SJPF01000004.1"/>
</dbReference>
<dbReference type="Gene3D" id="3.40.30.10">
    <property type="entry name" value="Glutaredoxin"/>
    <property type="match status" value="1"/>
</dbReference>
<gene>
    <name evidence="1" type="ORF">Enr8_36130</name>
</gene>
<dbReference type="InterPro" id="IPR036249">
    <property type="entry name" value="Thioredoxin-like_sf"/>
</dbReference>
<dbReference type="SUPFAM" id="SSF52833">
    <property type="entry name" value="Thioredoxin-like"/>
    <property type="match status" value="1"/>
</dbReference>
<name>A0A5C5V0Z4_9BACT</name>
<dbReference type="OrthoDB" id="32865at2"/>
<accession>A0A5C5V0Z4</accession>
<evidence type="ECO:0000313" key="1">
    <source>
        <dbReference type="EMBL" id="TWT31689.1"/>
    </source>
</evidence>
<dbReference type="EMBL" id="SJPF01000004">
    <property type="protein sequence ID" value="TWT31689.1"/>
    <property type="molecule type" value="Genomic_DNA"/>
</dbReference>
<comment type="caution">
    <text evidence="1">The sequence shown here is derived from an EMBL/GenBank/DDBJ whole genome shotgun (WGS) entry which is preliminary data.</text>
</comment>
<keyword evidence="2" id="KW-1185">Reference proteome</keyword>
<dbReference type="InterPro" id="IPR008554">
    <property type="entry name" value="Glutaredoxin-like"/>
</dbReference>
<reference evidence="1 2" key="1">
    <citation type="submission" date="2019-02" db="EMBL/GenBank/DDBJ databases">
        <title>Deep-cultivation of Planctomycetes and their phenomic and genomic characterization uncovers novel biology.</title>
        <authorList>
            <person name="Wiegand S."/>
            <person name="Jogler M."/>
            <person name="Boedeker C."/>
            <person name="Pinto D."/>
            <person name="Vollmers J."/>
            <person name="Rivas-Marin E."/>
            <person name="Kohn T."/>
            <person name="Peeters S.H."/>
            <person name="Heuer A."/>
            <person name="Rast P."/>
            <person name="Oberbeckmann S."/>
            <person name="Bunk B."/>
            <person name="Jeske O."/>
            <person name="Meyerdierks A."/>
            <person name="Storesund J.E."/>
            <person name="Kallscheuer N."/>
            <person name="Luecker S."/>
            <person name="Lage O.M."/>
            <person name="Pohl T."/>
            <person name="Merkel B.J."/>
            <person name="Hornburger P."/>
            <person name="Mueller R.-W."/>
            <person name="Bruemmer F."/>
            <person name="Labrenz M."/>
            <person name="Spormann A.M."/>
            <person name="Op Den Camp H."/>
            <person name="Overmann J."/>
            <person name="Amann R."/>
            <person name="Jetten M.S.M."/>
            <person name="Mascher T."/>
            <person name="Medema M.H."/>
            <person name="Devos D.P."/>
            <person name="Kaster A.-K."/>
            <person name="Ovreas L."/>
            <person name="Rohde M."/>
            <person name="Galperin M.Y."/>
            <person name="Jogler C."/>
        </authorList>
    </citation>
    <scope>NUCLEOTIDE SEQUENCE [LARGE SCALE GENOMIC DNA]</scope>
    <source>
        <strain evidence="1 2">Enr8</strain>
    </source>
</reference>